<keyword evidence="11" id="KW-1185">Reference proteome</keyword>
<dbReference type="RefSeq" id="WP_111351738.1">
    <property type="nucleotide sequence ID" value="NZ_JAIWKD010000009.1"/>
</dbReference>
<keyword evidence="3" id="KW-1003">Cell membrane</keyword>
<comment type="caution">
    <text evidence="10">The sequence shown here is derived from an EMBL/GenBank/DDBJ whole genome shotgun (WGS) entry which is preliminary data.</text>
</comment>
<feature type="transmembrane region" description="Helical" evidence="8">
    <location>
        <begin position="111"/>
        <end position="133"/>
    </location>
</feature>
<evidence type="ECO:0000256" key="3">
    <source>
        <dbReference type="ARBA" id="ARBA00022475"/>
    </source>
</evidence>
<evidence type="ECO:0000259" key="9">
    <source>
        <dbReference type="PROSITE" id="PS50928"/>
    </source>
</evidence>
<dbReference type="PROSITE" id="PS50928">
    <property type="entry name" value="ABC_TM1"/>
    <property type="match status" value="1"/>
</dbReference>
<accession>A0A8B2NNI3</accession>
<sequence length="266" mass="29176">MARWDRLSFNLVVVGVTLLAVALLIAPTVIIFITSFTDSYSLQFPPESYSLRWYRELFNSPQILRAAWNSFEVAAIATTLCVLLGVPAALHLHASRSRWARFLDGLFMSPLVLPALAFGLALVMVVTTAGFALSKTWLIVGHTIISVPFVLRTTIASLARSDPALIESSTSLGASPFMTFRRVTLPLIRPGIIAGAFLAFMWSFDNIPVSLFVSDARTEMLPIRLWQIIQASLDVRAAAASGILVGLTLLCLVLFERAVGLSRHMR</sequence>
<keyword evidence="4" id="KW-0997">Cell inner membrane</keyword>
<feature type="transmembrane region" description="Helical" evidence="8">
    <location>
        <begin position="235"/>
        <end position="255"/>
    </location>
</feature>
<dbReference type="Proteomes" id="UP000249590">
    <property type="component" value="Unassembled WGS sequence"/>
</dbReference>
<dbReference type="OrthoDB" id="9815533at2"/>
<feature type="transmembrane region" description="Helical" evidence="8">
    <location>
        <begin position="12"/>
        <end position="36"/>
    </location>
</feature>
<dbReference type="InterPro" id="IPR035906">
    <property type="entry name" value="MetI-like_sf"/>
</dbReference>
<evidence type="ECO:0000313" key="11">
    <source>
        <dbReference type="Proteomes" id="UP000249590"/>
    </source>
</evidence>
<keyword evidence="6 8" id="KW-1133">Transmembrane helix</keyword>
<evidence type="ECO:0000256" key="6">
    <source>
        <dbReference type="ARBA" id="ARBA00022989"/>
    </source>
</evidence>
<dbReference type="PANTHER" id="PTHR43357:SF4">
    <property type="entry name" value="INNER MEMBRANE ABC TRANSPORTER PERMEASE PROTEIN YDCV"/>
    <property type="match status" value="1"/>
</dbReference>
<organism evidence="10 11">
    <name type="scientific">Acuticoccus sediminis</name>
    <dbReference type="NCBI Taxonomy" id="2184697"/>
    <lineage>
        <taxon>Bacteria</taxon>
        <taxon>Pseudomonadati</taxon>
        <taxon>Pseudomonadota</taxon>
        <taxon>Alphaproteobacteria</taxon>
        <taxon>Hyphomicrobiales</taxon>
        <taxon>Amorphaceae</taxon>
        <taxon>Acuticoccus</taxon>
    </lineage>
</organism>
<comment type="similarity">
    <text evidence="8">Belongs to the binding-protein-dependent transport system permease family.</text>
</comment>
<feature type="domain" description="ABC transmembrane type-1" evidence="9">
    <location>
        <begin position="67"/>
        <end position="256"/>
    </location>
</feature>
<dbReference type="GO" id="GO:0055085">
    <property type="term" value="P:transmembrane transport"/>
    <property type="evidence" value="ECO:0007669"/>
    <property type="project" value="InterPro"/>
</dbReference>
<dbReference type="EMBL" id="QHHQ01000009">
    <property type="protein sequence ID" value="RAH97242.1"/>
    <property type="molecule type" value="Genomic_DNA"/>
</dbReference>
<dbReference type="InterPro" id="IPR000515">
    <property type="entry name" value="MetI-like"/>
</dbReference>
<evidence type="ECO:0000256" key="8">
    <source>
        <dbReference type="RuleBase" id="RU363032"/>
    </source>
</evidence>
<keyword evidence="2 8" id="KW-0813">Transport</keyword>
<feature type="transmembrane region" description="Helical" evidence="8">
    <location>
        <begin position="187"/>
        <end position="204"/>
    </location>
</feature>
<dbReference type="GO" id="GO:0005886">
    <property type="term" value="C:plasma membrane"/>
    <property type="evidence" value="ECO:0007669"/>
    <property type="project" value="UniProtKB-SubCell"/>
</dbReference>
<evidence type="ECO:0000256" key="4">
    <source>
        <dbReference type="ARBA" id="ARBA00022519"/>
    </source>
</evidence>
<protein>
    <submittedName>
        <fullName evidence="10">ABC transporter permease</fullName>
    </submittedName>
</protein>
<evidence type="ECO:0000313" key="10">
    <source>
        <dbReference type="EMBL" id="RAH97242.1"/>
    </source>
</evidence>
<feature type="transmembrane region" description="Helical" evidence="8">
    <location>
        <begin position="139"/>
        <end position="159"/>
    </location>
</feature>
<keyword evidence="7 8" id="KW-0472">Membrane</keyword>
<evidence type="ECO:0000256" key="7">
    <source>
        <dbReference type="ARBA" id="ARBA00023136"/>
    </source>
</evidence>
<dbReference type="SUPFAM" id="SSF161098">
    <property type="entry name" value="MetI-like"/>
    <property type="match status" value="1"/>
</dbReference>
<evidence type="ECO:0000256" key="1">
    <source>
        <dbReference type="ARBA" id="ARBA00004429"/>
    </source>
</evidence>
<reference evidence="10 11" key="1">
    <citation type="submission" date="2018-05" db="EMBL/GenBank/DDBJ databases">
        <title>Acuticoccus sediminis sp. nov., isolated from deep-sea sediment of Indian Ocean.</title>
        <authorList>
            <person name="Liu X."/>
            <person name="Lai Q."/>
            <person name="Du Y."/>
            <person name="Sun F."/>
            <person name="Zhang X."/>
            <person name="Wang S."/>
            <person name="Shao Z."/>
        </authorList>
    </citation>
    <scope>NUCLEOTIDE SEQUENCE [LARGE SCALE GENOMIC DNA]</scope>
    <source>
        <strain evidence="10 11">PTG4-2</strain>
    </source>
</reference>
<evidence type="ECO:0000256" key="2">
    <source>
        <dbReference type="ARBA" id="ARBA00022448"/>
    </source>
</evidence>
<comment type="subcellular location">
    <subcellularLocation>
        <location evidence="1">Cell inner membrane</location>
        <topology evidence="1">Multi-pass membrane protein</topology>
    </subcellularLocation>
    <subcellularLocation>
        <location evidence="8">Cell membrane</location>
        <topology evidence="8">Multi-pass membrane protein</topology>
    </subcellularLocation>
</comment>
<dbReference type="Pfam" id="PF00528">
    <property type="entry name" value="BPD_transp_1"/>
    <property type="match status" value="1"/>
</dbReference>
<proteinExistence type="inferred from homology"/>
<gene>
    <name evidence="10" type="ORF">DLJ53_28965</name>
</gene>
<feature type="transmembrane region" description="Helical" evidence="8">
    <location>
        <begin position="66"/>
        <end position="90"/>
    </location>
</feature>
<dbReference type="Gene3D" id="1.10.3720.10">
    <property type="entry name" value="MetI-like"/>
    <property type="match status" value="1"/>
</dbReference>
<dbReference type="CDD" id="cd06261">
    <property type="entry name" value="TM_PBP2"/>
    <property type="match status" value="1"/>
</dbReference>
<dbReference type="AlphaFoldDB" id="A0A8B2NNI3"/>
<keyword evidence="5 8" id="KW-0812">Transmembrane</keyword>
<evidence type="ECO:0000256" key="5">
    <source>
        <dbReference type="ARBA" id="ARBA00022692"/>
    </source>
</evidence>
<dbReference type="PANTHER" id="PTHR43357">
    <property type="entry name" value="INNER MEMBRANE ABC TRANSPORTER PERMEASE PROTEIN YDCV"/>
    <property type="match status" value="1"/>
</dbReference>
<name>A0A8B2NNI3_9HYPH</name>